<dbReference type="PANTHER" id="PTHR12526">
    <property type="entry name" value="GLYCOSYLTRANSFERASE"/>
    <property type="match status" value="1"/>
</dbReference>
<evidence type="ECO:0000313" key="1">
    <source>
        <dbReference type="EMBL" id="BCX48307.1"/>
    </source>
</evidence>
<dbReference type="Proteomes" id="UP001374893">
    <property type="component" value="Chromosome"/>
</dbReference>
<dbReference type="RefSeq" id="WP_338684434.1">
    <property type="nucleotide sequence ID" value="NZ_AP024702.1"/>
</dbReference>
<evidence type="ECO:0000313" key="2">
    <source>
        <dbReference type="Proteomes" id="UP001374893"/>
    </source>
</evidence>
<name>A0ABM7RKR4_9BACT</name>
<sequence length="396" mass="43657">MNDVHSIAVISEILPLGGTSSFVLNLCRGMEHSPNWSIKVGALRSVGEVGSQIIGAGYDLVGPELDSVLHEERVEDLFRGLSVWSPQVVVASLGGGAFDFLRYVPEGCLRIGMIQSDDECVYRLVEKHLPWLDIIVGVSAEICRKMRLRLGDLSTTIIQQPYGVGMVGTAGSKPKQSGLRILYLGRVSEDQKRVNRMARIMKRTLEADPDLRWTIAGDGSDLGRMRREFDGVPRVAFTGALPYDRVAEVVTENDVYFLCSDFEGLPLSLLESMGAGLVPVVSNLASGISEVVDDGNGIRVDPGDEDAFVAAILGLAIDPERVREMSGRAAKRVRENYSAEAMARRWVTMVEEHGSGAEIVWAAECRASAPVELEGRFAYHRCLRPIRKMWKRLRQR</sequence>
<dbReference type="PANTHER" id="PTHR12526:SF638">
    <property type="entry name" value="SPORE COAT PROTEIN SA"/>
    <property type="match status" value="1"/>
</dbReference>
<keyword evidence="2" id="KW-1185">Reference proteome</keyword>
<dbReference type="SUPFAM" id="SSF53756">
    <property type="entry name" value="UDP-Glycosyltransferase/glycogen phosphorylase"/>
    <property type="match status" value="1"/>
</dbReference>
<gene>
    <name evidence="1" type="ORF">HAHE_22150</name>
</gene>
<organism evidence="1 2">
    <name type="scientific">Haloferula helveola</name>
    <dbReference type="NCBI Taxonomy" id="490095"/>
    <lineage>
        <taxon>Bacteria</taxon>
        <taxon>Pseudomonadati</taxon>
        <taxon>Verrucomicrobiota</taxon>
        <taxon>Verrucomicrobiia</taxon>
        <taxon>Verrucomicrobiales</taxon>
        <taxon>Verrucomicrobiaceae</taxon>
        <taxon>Haloferula</taxon>
    </lineage>
</organism>
<dbReference type="EMBL" id="AP024702">
    <property type="protein sequence ID" value="BCX48307.1"/>
    <property type="molecule type" value="Genomic_DNA"/>
</dbReference>
<dbReference type="Gene3D" id="3.40.50.2000">
    <property type="entry name" value="Glycogen Phosphorylase B"/>
    <property type="match status" value="2"/>
</dbReference>
<protein>
    <submittedName>
        <fullName evidence="1">Glycosyltransferase group 1 family</fullName>
    </submittedName>
</protein>
<reference evidence="1 2" key="1">
    <citation type="submission" date="2021-06" db="EMBL/GenBank/DDBJ databases">
        <title>Complete genome of Haloferula helveola possessing various polysaccharide degrading enzymes.</title>
        <authorList>
            <person name="Takami H."/>
            <person name="Huang C."/>
            <person name="Hamasaki K."/>
        </authorList>
    </citation>
    <scope>NUCLEOTIDE SEQUENCE [LARGE SCALE GENOMIC DNA]</scope>
    <source>
        <strain evidence="1 2">CN-1</strain>
    </source>
</reference>
<accession>A0ABM7RKR4</accession>
<proteinExistence type="predicted"/>
<dbReference type="CDD" id="cd03801">
    <property type="entry name" value="GT4_PimA-like"/>
    <property type="match status" value="1"/>
</dbReference>
<dbReference type="Pfam" id="PF13692">
    <property type="entry name" value="Glyco_trans_1_4"/>
    <property type="match status" value="1"/>
</dbReference>